<feature type="region of interest" description="Disordered" evidence="3">
    <location>
        <begin position="1"/>
        <end position="103"/>
    </location>
</feature>
<dbReference type="InterPro" id="IPR017930">
    <property type="entry name" value="Myb_dom"/>
</dbReference>
<dbReference type="Gene3D" id="1.10.10.60">
    <property type="entry name" value="Homeodomain-like"/>
    <property type="match status" value="3"/>
</dbReference>
<feature type="non-terminal residue" evidence="6">
    <location>
        <position position="414"/>
    </location>
</feature>
<dbReference type="AlphaFoldDB" id="S8CLS3"/>
<dbReference type="InterPro" id="IPR009057">
    <property type="entry name" value="Homeodomain-like_sf"/>
</dbReference>
<protein>
    <submittedName>
        <fullName evidence="6">Uncharacterized protein</fullName>
    </submittedName>
</protein>
<dbReference type="PANTHER" id="PTHR47430">
    <property type="entry name" value="GB|AAC33480.1"/>
    <property type="match status" value="1"/>
</dbReference>
<accession>S8CLS3</accession>
<dbReference type="Pfam" id="PF13921">
    <property type="entry name" value="Myb_DNA-bind_6"/>
    <property type="match status" value="1"/>
</dbReference>
<name>S8CLS3_9LAMI</name>
<evidence type="ECO:0000313" key="7">
    <source>
        <dbReference type="Proteomes" id="UP000015453"/>
    </source>
</evidence>
<feature type="domain" description="Myb-like" evidence="4">
    <location>
        <begin position="202"/>
        <end position="251"/>
    </location>
</feature>
<comment type="caution">
    <text evidence="6">The sequence shown here is derived from an EMBL/GenBank/DDBJ whole genome shotgun (WGS) entry which is preliminary data.</text>
</comment>
<proteinExistence type="predicted"/>
<dbReference type="InterPro" id="IPR001005">
    <property type="entry name" value="SANT/Myb"/>
</dbReference>
<evidence type="ECO:0000259" key="4">
    <source>
        <dbReference type="PROSITE" id="PS50090"/>
    </source>
</evidence>
<evidence type="ECO:0000256" key="1">
    <source>
        <dbReference type="ARBA" id="ARBA00004123"/>
    </source>
</evidence>
<feature type="domain" description="Myb-like" evidence="4">
    <location>
        <begin position="322"/>
        <end position="375"/>
    </location>
</feature>
<sequence length="414" mass="48592">NNGFKNEKKKKMKKEKKSLQNDGIVELVGSKNKKHDNGTTTVNATAENRRKIHKSKKKKRHLDSEGAAENGAKQKKKKKLKDRQQAKIDDNPNAKRHKKKKVRFSSEVEIFHIPVDDSDKEVVGTDDEDKLIRGKRFTKEEDDMIKEAVSNYVEHHDLGEKGLEMVLNSRQHPTLRGCWKEIGSALPHRPYSAVYYRAQILLRRKDKKKWSQEEYEMVLNYQKEHGNQWKALADELGRHRIHVKDTWRQIKLENMRKGHWSQQEYQKLFDLVNVDLQNKVSEEKRSKHGMLRDNICWTAISDVLSTRTLSSCCIKWYNQLTSPLVKEGLWADTDDYRLLLALHELDSTCSEDVDWDNLVEERSGEICRRRWNQMVLHIGNHGNKSFSEQVEVLAKRYCPSLLQARMEWDSKPLI</sequence>
<reference evidence="6 7" key="1">
    <citation type="journal article" date="2013" name="BMC Genomics">
        <title>The miniature genome of a carnivorous plant Genlisea aurea contains a low number of genes and short non-coding sequences.</title>
        <authorList>
            <person name="Leushkin E.V."/>
            <person name="Sutormin R.A."/>
            <person name="Nabieva E.R."/>
            <person name="Penin A.A."/>
            <person name="Kondrashov A.S."/>
            <person name="Logacheva M.D."/>
        </authorList>
    </citation>
    <scope>NUCLEOTIDE SEQUENCE [LARGE SCALE GENOMIC DNA]</scope>
</reference>
<comment type="subcellular location">
    <subcellularLocation>
        <location evidence="1">Nucleus</location>
    </subcellularLocation>
</comment>
<organism evidence="6 7">
    <name type="scientific">Genlisea aurea</name>
    <dbReference type="NCBI Taxonomy" id="192259"/>
    <lineage>
        <taxon>Eukaryota</taxon>
        <taxon>Viridiplantae</taxon>
        <taxon>Streptophyta</taxon>
        <taxon>Embryophyta</taxon>
        <taxon>Tracheophyta</taxon>
        <taxon>Spermatophyta</taxon>
        <taxon>Magnoliopsida</taxon>
        <taxon>eudicotyledons</taxon>
        <taxon>Gunneridae</taxon>
        <taxon>Pentapetalae</taxon>
        <taxon>asterids</taxon>
        <taxon>lamiids</taxon>
        <taxon>Lamiales</taxon>
        <taxon>Lentibulariaceae</taxon>
        <taxon>Genlisea</taxon>
    </lineage>
</organism>
<feature type="non-terminal residue" evidence="6">
    <location>
        <position position="1"/>
    </location>
</feature>
<evidence type="ECO:0000259" key="5">
    <source>
        <dbReference type="PROSITE" id="PS51294"/>
    </source>
</evidence>
<feature type="compositionally biased region" description="Basic residues" evidence="3">
    <location>
        <begin position="94"/>
        <end position="103"/>
    </location>
</feature>
<evidence type="ECO:0000313" key="6">
    <source>
        <dbReference type="EMBL" id="EPS68109.1"/>
    </source>
</evidence>
<dbReference type="Proteomes" id="UP000015453">
    <property type="component" value="Unassembled WGS sequence"/>
</dbReference>
<keyword evidence="2" id="KW-0539">Nucleus</keyword>
<feature type="compositionally biased region" description="Basic and acidic residues" evidence="3">
    <location>
        <begin position="82"/>
        <end position="93"/>
    </location>
</feature>
<dbReference type="GO" id="GO:0005634">
    <property type="term" value="C:nucleus"/>
    <property type="evidence" value="ECO:0007669"/>
    <property type="project" value="UniProtKB-SubCell"/>
</dbReference>
<feature type="domain" description="Myb-like" evidence="4">
    <location>
        <begin position="252"/>
        <end position="320"/>
    </location>
</feature>
<dbReference type="PROSITE" id="PS51294">
    <property type="entry name" value="HTH_MYB"/>
    <property type="match status" value="1"/>
</dbReference>
<dbReference type="EMBL" id="AUSU01002779">
    <property type="protein sequence ID" value="EPS68109.1"/>
    <property type="molecule type" value="Genomic_DNA"/>
</dbReference>
<dbReference type="SMART" id="SM00717">
    <property type="entry name" value="SANT"/>
    <property type="match status" value="4"/>
</dbReference>
<dbReference type="OrthoDB" id="39591at2759"/>
<evidence type="ECO:0000256" key="2">
    <source>
        <dbReference type="ARBA" id="ARBA00023242"/>
    </source>
</evidence>
<evidence type="ECO:0000256" key="3">
    <source>
        <dbReference type="SAM" id="MobiDB-lite"/>
    </source>
</evidence>
<feature type="domain" description="HTH myb-type" evidence="5">
    <location>
        <begin position="202"/>
        <end position="255"/>
    </location>
</feature>
<gene>
    <name evidence="6" type="ORF">M569_06662</name>
</gene>
<dbReference type="PANTHER" id="PTHR47430:SF4">
    <property type="entry name" value="GB|AAC33480.1"/>
    <property type="match status" value="1"/>
</dbReference>
<feature type="compositionally biased region" description="Basic residues" evidence="3">
    <location>
        <begin position="50"/>
        <end position="61"/>
    </location>
</feature>
<dbReference type="SUPFAM" id="SSF46689">
    <property type="entry name" value="Homeodomain-like"/>
    <property type="match status" value="2"/>
</dbReference>
<dbReference type="PROSITE" id="PS50090">
    <property type="entry name" value="MYB_LIKE"/>
    <property type="match status" value="3"/>
</dbReference>
<keyword evidence="7" id="KW-1185">Reference proteome</keyword>
<feature type="compositionally biased region" description="Basic residues" evidence="3">
    <location>
        <begin position="7"/>
        <end position="16"/>
    </location>
</feature>